<evidence type="ECO:0000256" key="2">
    <source>
        <dbReference type="ARBA" id="ARBA00022448"/>
    </source>
</evidence>
<evidence type="ECO:0000256" key="1">
    <source>
        <dbReference type="ARBA" id="ARBA00007577"/>
    </source>
</evidence>
<reference evidence="9 10" key="1">
    <citation type="submission" date="2022-03" db="EMBL/GenBank/DDBJ databases">
        <authorList>
            <person name="Nunn A."/>
            <person name="Chopra R."/>
            <person name="Nunn A."/>
            <person name="Contreras Garrido A."/>
        </authorList>
    </citation>
    <scope>NUCLEOTIDE SEQUENCE [LARGE SCALE GENOMIC DNA]</scope>
</reference>
<keyword evidence="7" id="KW-0325">Glycoprotein</keyword>
<evidence type="ECO:0000256" key="6">
    <source>
        <dbReference type="ARBA" id="ARBA00023136"/>
    </source>
</evidence>
<proteinExistence type="inferred from homology"/>
<gene>
    <name evidence="9" type="ORF">TAV2_LOCUS7201</name>
</gene>
<evidence type="ECO:0000256" key="5">
    <source>
        <dbReference type="ARBA" id="ARBA00022989"/>
    </source>
</evidence>
<evidence type="ECO:0000256" key="7">
    <source>
        <dbReference type="ARBA" id="ARBA00023180"/>
    </source>
</evidence>
<keyword evidence="2" id="KW-0813">Transport</keyword>
<feature type="transmembrane region" description="Helical" evidence="8">
    <location>
        <begin position="12"/>
        <end position="36"/>
    </location>
</feature>
<keyword evidence="10" id="KW-1185">Reference proteome</keyword>
<keyword evidence="4" id="KW-0677">Repeat</keyword>
<accession>A0AAU9RKF9</accession>
<dbReference type="GO" id="GO:0005524">
    <property type="term" value="F:ATP binding"/>
    <property type="evidence" value="ECO:0007669"/>
    <property type="project" value="InterPro"/>
</dbReference>
<evidence type="ECO:0000313" key="9">
    <source>
        <dbReference type="EMBL" id="CAH2045067.1"/>
    </source>
</evidence>
<dbReference type="PANTHER" id="PTHR45136:SF2">
    <property type="entry name" value="ABC TRANSPORTER DOMAIN-CONTAINING PROTEIN"/>
    <property type="match status" value="1"/>
</dbReference>
<organism evidence="9 10">
    <name type="scientific">Thlaspi arvense</name>
    <name type="common">Field penny-cress</name>
    <dbReference type="NCBI Taxonomy" id="13288"/>
    <lineage>
        <taxon>Eukaryota</taxon>
        <taxon>Viridiplantae</taxon>
        <taxon>Streptophyta</taxon>
        <taxon>Embryophyta</taxon>
        <taxon>Tracheophyta</taxon>
        <taxon>Spermatophyta</taxon>
        <taxon>Magnoliopsida</taxon>
        <taxon>eudicotyledons</taxon>
        <taxon>Gunneridae</taxon>
        <taxon>Pentapetalae</taxon>
        <taxon>rosids</taxon>
        <taxon>malvids</taxon>
        <taxon>Brassicales</taxon>
        <taxon>Brassicaceae</taxon>
        <taxon>Thlaspideae</taxon>
        <taxon>Thlaspi</taxon>
    </lineage>
</organism>
<dbReference type="InterPro" id="IPR036640">
    <property type="entry name" value="ABC1_TM_sf"/>
</dbReference>
<dbReference type="PANTHER" id="PTHR45136">
    <property type="entry name" value="ABC TRANSPORTER DOMAIN-CONTAINING PROTEIN"/>
    <property type="match status" value="1"/>
</dbReference>
<feature type="transmembrane region" description="Helical" evidence="8">
    <location>
        <begin position="56"/>
        <end position="74"/>
    </location>
</feature>
<sequence length="78" mass="8270">MHADGVDWILMGFGLIGAIGDGFITPTIFFITGLLLNDLGGSSFAHDTFTQAISKNVVALLCVACASWVICFVGKSFR</sequence>
<dbReference type="EMBL" id="OU466858">
    <property type="protein sequence ID" value="CAH2045067.1"/>
    <property type="molecule type" value="Genomic_DNA"/>
</dbReference>
<keyword evidence="6 8" id="KW-0472">Membrane</keyword>
<dbReference type="Gene3D" id="1.20.1560.10">
    <property type="entry name" value="ABC transporter type 1, transmembrane domain"/>
    <property type="match status" value="1"/>
</dbReference>
<evidence type="ECO:0000256" key="8">
    <source>
        <dbReference type="SAM" id="Phobius"/>
    </source>
</evidence>
<name>A0AAU9RKF9_THLAR</name>
<evidence type="ECO:0000256" key="4">
    <source>
        <dbReference type="ARBA" id="ARBA00022737"/>
    </source>
</evidence>
<evidence type="ECO:0000313" key="10">
    <source>
        <dbReference type="Proteomes" id="UP000836841"/>
    </source>
</evidence>
<evidence type="ECO:0000256" key="3">
    <source>
        <dbReference type="ARBA" id="ARBA00022692"/>
    </source>
</evidence>
<dbReference type="GO" id="GO:0016020">
    <property type="term" value="C:membrane"/>
    <property type="evidence" value="ECO:0007669"/>
    <property type="project" value="InterPro"/>
</dbReference>
<comment type="similarity">
    <text evidence="1">Belongs to the ABC transporter superfamily. ABCB family. Multidrug resistance exporter (TC 3.A.1.201) subfamily.</text>
</comment>
<protein>
    <submittedName>
        <fullName evidence="9">Uncharacterized protein</fullName>
    </submittedName>
</protein>
<dbReference type="Proteomes" id="UP000836841">
    <property type="component" value="Chromosome 2"/>
</dbReference>
<keyword evidence="5 8" id="KW-1133">Transmembrane helix</keyword>
<keyword evidence="3 8" id="KW-0812">Transmembrane</keyword>
<dbReference type="AlphaFoldDB" id="A0AAU9RKF9"/>